<name>A0A6L2PZN4_COPFO</name>
<dbReference type="Pfam" id="PF10494">
    <property type="entry name" value="Stk19"/>
    <property type="match status" value="1"/>
</dbReference>
<reference evidence="3" key="1">
    <citation type="submission" date="2020-01" db="EMBL/GenBank/DDBJ databases">
        <title>Draft genome sequence of the Termite Coptotermes fromosanus.</title>
        <authorList>
            <person name="Itakura S."/>
            <person name="Yosikawa Y."/>
            <person name="Umezawa K."/>
        </authorList>
    </citation>
    <scope>NUCLEOTIDE SEQUENCE [LARGE SCALE GENOMIC DNA]</scope>
</reference>
<evidence type="ECO:0008006" key="4">
    <source>
        <dbReference type="Google" id="ProtNLM"/>
    </source>
</evidence>
<dbReference type="OrthoDB" id="10261701at2759"/>
<proteinExistence type="inferred from homology"/>
<comment type="caution">
    <text evidence="2">The sequence shown here is derived from an EMBL/GenBank/DDBJ whole genome shotgun (WGS) entry which is preliminary data.</text>
</comment>
<protein>
    <recommendedName>
        <fullName evidence="4">Serine/threonine-protein kinase 19</fullName>
    </recommendedName>
</protein>
<gene>
    <name evidence="2" type="ORF">Cfor_10624</name>
</gene>
<dbReference type="EMBL" id="BLKM01000742">
    <property type="protein sequence ID" value="GFG38026.1"/>
    <property type="molecule type" value="Genomic_DNA"/>
</dbReference>
<keyword evidence="3" id="KW-1185">Reference proteome</keyword>
<accession>A0A6L2PZN4</accession>
<sequence length="279" mass="31183">MNKRPSSSNFYGQSKKFRVSTSSAQASAIEYGDTHKLDVSLVSNTPSDIEAALVYLKSKFPTQKFEGRLPPVLLVHQLYSIIKCKTSVDREINCLQAKGAVRIFKLGGEEAALVIISSDDLVNHIIQHCPRKPVINRFVKELIPKVQDVSIDKALLQGDLGFTQQEISDLVSAGLLTLRSAASFWFSFPNAGEFMRTYLKGRKSVLRTIRKCKFSEILQFELEQRKLEKSAKLGMLYHIHDIIGAELVKWYVLWGGLKIGNSGCHLLSIADPLITCIPC</sequence>
<dbReference type="InterPro" id="IPR018865">
    <property type="entry name" value="STK19-like"/>
</dbReference>
<dbReference type="Proteomes" id="UP000502823">
    <property type="component" value="Unassembled WGS sequence"/>
</dbReference>
<dbReference type="PANTHER" id="PTHR15243:SF0">
    <property type="entry name" value="SERINE_THREONINE-PROTEIN KINASE 19"/>
    <property type="match status" value="1"/>
</dbReference>
<organism evidence="2 3">
    <name type="scientific">Coptotermes formosanus</name>
    <name type="common">Formosan subterranean termite</name>
    <dbReference type="NCBI Taxonomy" id="36987"/>
    <lineage>
        <taxon>Eukaryota</taxon>
        <taxon>Metazoa</taxon>
        <taxon>Ecdysozoa</taxon>
        <taxon>Arthropoda</taxon>
        <taxon>Hexapoda</taxon>
        <taxon>Insecta</taxon>
        <taxon>Pterygota</taxon>
        <taxon>Neoptera</taxon>
        <taxon>Polyneoptera</taxon>
        <taxon>Dictyoptera</taxon>
        <taxon>Blattodea</taxon>
        <taxon>Blattoidea</taxon>
        <taxon>Termitoidae</taxon>
        <taxon>Rhinotermitidae</taxon>
        <taxon>Coptotermes</taxon>
    </lineage>
</organism>
<evidence type="ECO:0000313" key="3">
    <source>
        <dbReference type="Proteomes" id="UP000502823"/>
    </source>
</evidence>
<dbReference type="AlphaFoldDB" id="A0A6L2PZN4"/>
<comment type="similarity">
    <text evidence="1">Belongs to the STK19 family.</text>
</comment>
<dbReference type="GO" id="GO:0046579">
    <property type="term" value="P:positive regulation of Ras protein signal transduction"/>
    <property type="evidence" value="ECO:0007669"/>
    <property type="project" value="TreeGrafter"/>
</dbReference>
<dbReference type="PANTHER" id="PTHR15243">
    <property type="entry name" value="SERINE/THREONINE-PROTEIN KINASE 19"/>
    <property type="match status" value="1"/>
</dbReference>
<evidence type="ECO:0000313" key="2">
    <source>
        <dbReference type="EMBL" id="GFG38026.1"/>
    </source>
</evidence>
<dbReference type="InParanoid" id="A0A6L2PZN4"/>
<evidence type="ECO:0000256" key="1">
    <source>
        <dbReference type="ARBA" id="ARBA00093458"/>
    </source>
</evidence>